<dbReference type="EMBL" id="CP030041">
    <property type="protein sequence ID" value="AWW29409.1"/>
    <property type="molecule type" value="Genomic_DNA"/>
</dbReference>
<dbReference type="AlphaFoldDB" id="A0A2Z4IF55"/>
<organism evidence="1 2">
    <name type="scientific">Echinicola strongylocentroti</name>
    <dbReference type="NCBI Taxonomy" id="1795355"/>
    <lineage>
        <taxon>Bacteria</taxon>
        <taxon>Pseudomonadati</taxon>
        <taxon>Bacteroidota</taxon>
        <taxon>Cytophagia</taxon>
        <taxon>Cytophagales</taxon>
        <taxon>Cyclobacteriaceae</taxon>
        <taxon>Echinicola</taxon>
    </lineage>
</organism>
<evidence type="ECO:0000313" key="1">
    <source>
        <dbReference type="EMBL" id="AWW29409.1"/>
    </source>
</evidence>
<dbReference type="Proteomes" id="UP000248688">
    <property type="component" value="Chromosome"/>
</dbReference>
<sequence>MEKGKLYTITFLRNIKYSLFSDPFIVVFNKIETAFQDFTYYLLMRHQLYDHNFTQVHPSLRAIKAMWQRNK</sequence>
<protein>
    <submittedName>
        <fullName evidence="1">Uncharacterized protein</fullName>
    </submittedName>
</protein>
<proteinExistence type="predicted"/>
<dbReference type="KEGG" id="est:DN752_04205"/>
<name>A0A2Z4IF55_9BACT</name>
<gene>
    <name evidence="1" type="ORF">DN752_04205</name>
</gene>
<evidence type="ECO:0000313" key="2">
    <source>
        <dbReference type="Proteomes" id="UP000248688"/>
    </source>
</evidence>
<keyword evidence="2" id="KW-1185">Reference proteome</keyword>
<reference evidence="1 2" key="1">
    <citation type="submission" date="2018-06" db="EMBL/GenBank/DDBJ databases">
        <title>Echinicola strongylocentroti sp. nov., isolated from a sea urchin Strongylocentrotus intermedius.</title>
        <authorList>
            <person name="Bae S.S."/>
        </authorList>
    </citation>
    <scope>NUCLEOTIDE SEQUENCE [LARGE SCALE GENOMIC DNA]</scope>
    <source>
        <strain evidence="1 2">MEBiC08714</strain>
    </source>
</reference>
<accession>A0A2Z4IF55</accession>